<evidence type="ECO:0000313" key="1">
    <source>
        <dbReference type="EMBL" id="GAA3567196.1"/>
    </source>
</evidence>
<evidence type="ECO:0000313" key="2">
    <source>
        <dbReference type="Proteomes" id="UP001500767"/>
    </source>
</evidence>
<evidence type="ECO:0008006" key="3">
    <source>
        <dbReference type="Google" id="ProtNLM"/>
    </source>
</evidence>
<gene>
    <name evidence="1" type="ORF">GCM10022197_24130</name>
</gene>
<proteinExistence type="predicted"/>
<dbReference type="InterPro" id="IPR023833">
    <property type="entry name" value="Signal_pept_SipW-depend-type"/>
</dbReference>
<organism evidence="1 2">
    <name type="scientific">Microlunatus spumicola</name>
    <dbReference type="NCBI Taxonomy" id="81499"/>
    <lineage>
        <taxon>Bacteria</taxon>
        <taxon>Bacillati</taxon>
        <taxon>Actinomycetota</taxon>
        <taxon>Actinomycetes</taxon>
        <taxon>Propionibacteriales</taxon>
        <taxon>Propionibacteriaceae</taxon>
        <taxon>Microlunatus</taxon>
    </lineage>
</organism>
<keyword evidence="2" id="KW-1185">Reference proteome</keyword>
<dbReference type="RefSeq" id="WP_204910457.1">
    <property type="nucleotide sequence ID" value="NZ_BAAAYR010000002.1"/>
</dbReference>
<sequence length="188" mass="18816">MSTRTRRPPRTWDRVRALLALGTVLGLGAVGTRAAWTDDVKATTGTFTTGTVDIKLGAAGGTTGSDAYAFTTFTAANLKPGSSTEASIEVRNAGTLPFTYALGSTTVTGSSATLGPAVDLKVAPGTCTATAVSAAGSTLDSVSLTSPRTLASGATETLCFRATLAATAGTGLQGQTGSYTYVFTATNT</sequence>
<protein>
    <recommendedName>
        <fullName evidence="3">SipW-cognate class signal peptide</fullName>
    </recommendedName>
</protein>
<accession>A0ABP6XLP1</accession>
<reference evidence="2" key="1">
    <citation type="journal article" date="2019" name="Int. J. Syst. Evol. Microbiol.">
        <title>The Global Catalogue of Microorganisms (GCM) 10K type strain sequencing project: providing services to taxonomists for standard genome sequencing and annotation.</title>
        <authorList>
            <consortium name="The Broad Institute Genomics Platform"/>
            <consortium name="The Broad Institute Genome Sequencing Center for Infectious Disease"/>
            <person name="Wu L."/>
            <person name="Ma J."/>
        </authorList>
    </citation>
    <scope>NUCLEOTIDE SEQUENCE [LARGE SCALE GENOMIC DNA]</scope>
    <source>
        <strain evidence="2">JCM 16540</strain>
    </source>
</reference>
<dbReference type="Proteomes" id="UP001500767">
    <property type="component" value="Unassembled WGS sequence"/>
</dbReference>
<dbReference type="NCBIfam" id="TIGR04088">
    <property type="entry name" value="cognate_SipW"/>
    <property type="match status" value="1"/>
</dbReference>
<comment type="caution">
    <text evidence="1">The sequence shown here is derived from an EMBL/GenBank/DDBJ whole genome shotgun (WGS) entry which is preliminary data.</text>
</comment>
<dbReference type="EMBL" id="BAAAYR010000002">
    <property type="protein sequence ID" value="GAA3567196.1"/>
    <property type="molecule type" value="Genomic_DNA"/>
</dbReference>
<name>A0ABP6XLP1_9ACTN</name>